<dbReference type="RefSeq" id="XP_062714427.1">
    <property type="nucleotide sequence ID" value="XM_062858443.1"/>
</dbReference>
<feature type="region of interest" description="Disordered" evidence="1">
    <location>
        <begin position="112"/>
        <end position="141"/>
    </location>
</feature>
<name>A0ABM1ZJU0_AEDAL</name>
<dbReference type="GeneID" id="115267350"/>
<dbReference type="EnsemblMetazoa" id="AALFPA23_019173.R28209">
    <property type="protein sequence ID" value="AALFPA23_019173.P28209"/>
    <property type="gene ID" value="AALFPA23_019173"/>
</dbReference>
<feature type="compositionally biased region" description="Gly residues" evidence="1">
    <location>
        <begin position="123"/>
        <end position="138"/>
    </location>
</feature>
<feature type="region of interest" description="Disordered" evidence="1">
    <location>
        <begin position="166"/>
        <end position="197"/>
    </location>
</feature>
<organism evidence="2 3">
    <name type="scientific">Aedes albopictus</name>
    <name type="common">Asian tiger mosquito</name>
    <name type="synonym">Stegomyia albopicta</name>
    <dbReference type="NCBI Taxonomy" id="7160"/>
    <lineage>
        <taxon>Eukaryota</taxon>
        <taxon>Metazoa</taxon>
        <taxon>Ecdysozoa</taxon>
        <taxon>Arthropoda</taxon>
        <taxon>Hexapoda</taxon>
        <taxon>Insecta</taxon>
        <taxon>Pterygota</taxon>
        <taxon>Neoptera</taxon>
        <taxon>Endopterygota</taxon>
        <taxon>Diptera</taxon>
        <taxon>Nematocera</taxon>
        <taxon>Culicoidea</taxon>
        <taxon>Culicidae</taxon>
        <taxon>Culicinae</taxon>
        <taxon>Aedini</taxon>
        <taxon>Aedes</taxon>
        <taxon>Stegomyia</taxon>
    </lineage>
</organism>
<proteinExistence type="predicted"/>
<evidence type="ECO:0008006" key="4">
    <source>
        <dbReference type="Google" id="ProtNLM"/>
    </source>
</evidence>
<evidence type="ECO:0000313" key="3">
    <source>
        <dbReference type="Proteomes" id="UP000069940"/>
    </source>
</evidence>
<keyword evidence="3" id="KW-1185">Reference proteome</keyword>
<reference evidence="3" key="1">
    <citation type="journal article" date="2015" name="Proc. Natl. Acad. Sci. U.S.A.">
        <title>Genome sequence of the Asian Tiger mosquito, Aedes albopictus, reveals insights into its biology, genetics, and evolution.</title>
        <authorList>
            <person name="Chen X.G."/>
            <person name="Jiang X."/>
            <person name="Gu J."/>
            <person name="Xu M."/>
            <person name="Wu Y."/>
            <person name="Deng Y."/>
            <person name="Zhang C."/>
            <person name="Bonizzoni M."/>
            <person name="Dermauw W."/>
            <person name="Vontas J."/>
            <person name="Armbruster P."/>
            <person name="Huang X."/>
            <person name="Yang Y."/>
            <person name="Zhang H."/>
            <person name="He W."/>
            <person name="Peng H."/>
            <person name="Liu Y."/>
            <person name="Wu K."/>
            <person name="Chen J."/>
            <person name="Lirakis M."/>
            <person name="Topalis P."/>
            <person name="Van Leeuwen T."/>
            <person name="Hall A.B."/>
            <person name="Jiang X."/>
            <person name="Thorpe C."/>
            <person name="Mueller R.L."/>
            <person name="Sun C."/>
            <person name="Waterhouse R.M."/>
            <person name="Yan G."/>
            <person name="Tu Z.J."/>
            <person name="Fang X."/>
            <person name="James A.A."/>
        </authorList>
    </citation>
    <scope>NUCLEOTIDE SEQUENCE [LARGE SCALE GENOMIC DNA]</scope>
    <source>
        <strain evidence="3">Foshan</strain>
    </source>
</reference>
<sequence length="197" mass="20872">MAAHEVSINTCDNCSNLADTRVTQKAVGSKLGQQNTIERPLQGAFFGRSTQFLTSRQPGRHLHRHLCCVACGSRRPPFLASPTAVPWVGATLERSVRALSAEKREVGVGALHQGGRRDQTGGNPCGIGQGRGGGGSHGDGTDGARRCWATASMQWFPRPGVINNNALAGRGANPARESGNGAGKRGREYYPRLSQSL</sequence>
<protein>
    <recommendedName>
        <fullName evidence="4">Secreted protein</fullName>
    </recommendedName>
</protein>
<evidence type="ECO:0000313" key="2">
    <source>
        <dbReference type="EnsemblMetazoa" id="AALFPA23_019173.P28209"/>
    </source>
</evidence>
<reference evidence="2" key="2">
    <citation type="submission" date="2025-05" db="UniProtKB">
        <authorList>
            <consortium name="EnsemblMetazoa"/>
        </authorList>
    </citation>
    <scope>IDENTIFICATION</scope>
    <source>
        <strain evidence="2">Foshan</strain>
    </source>
</reference>
<evidence type="ECO:0000256" key="1">
    <source>
        <dbReference type="SAM" id="MobiDB-lite"/>
    </source>
</evidence>
<accession>A0ABM1ZJU0</accession>
<dbReference type="Proteomes" id="UP000069940">
    <property type="component" value="Unassembled WGS sequence"/>
</dbReference>